<dbReference type="InterPro" id="IPR013149">
    <property type="entry name" value="ADH-like_C"/>
</dbReference>
<organism evidence="14 15">
    <name type="scientific">Apiospora kogelbergensis</name>
    <dbReference type="NCBI Taxonomy" id="1337665"/>
    <lineage>
        <taxon>Eukaryota</taxon>
        <taxon>Fungi</taxon>
        <taxon>Dikarya</taxon>
        <taxon>Ascomycota</taxon>
        <taxon>Pezizomycotina</taxon>
        <taxon>Sordariomycetes</taxon>
        <taxon>Xylariomycetidae</taxon>
        <taxon>Amphisphaeriales</taxon>
        <taxon>Apiosporaceae</taxon>
        <taxon>Apiospora</taxon>
    </lineage>
</organism>
<dbReference type="PANTHER" id="PTHR43981">
    <property type="entry name" value="ENOYL-[ACYL-CARRIER-PROTEIN] REDUCTASE, MITOCHONDRIAL"/>
    <property type="match status" value="1"/>
</dbReference>
<dbReference type="EMBL" id="JAQQWP010000011">
    <property type="protein sequence ID" value="KAK8095676.1"/>
    <property type="molecule type" value="Genomic_DNA"/>
</dbReference>
<evidence type="ECO:0000256" key="1">
    <source>
        <dbReference type="ARBA" id="ARBA00004173"/>
    </source>
</evidence>
<keyword evidence="4" id="KW-0276">Fatty acid metabolism</keyword>
<dbReference type="GO" id="GO:0005739">
    <property type="term" value="C:mitochondrion"/>
    <property type="evidence" value="ECO:0007669"/>
    <property type="project" value="UniProtKB-SubCell"/>
</dbReference>
<dbReference type="GO" id="GO:0006633">
    <property type="term" value="P:fatty acid biosynthetic process"/>
    <property type="evidence" value="ECO:0007669"/>
    <property type="project" value="UniProtKB-KW"/>
</dbReference>
<keyword evidence="8" id="KW-0443">Lipid metabolism</keyword>
<proteinExistence type="inferred from homology"/>
<keyword evidence="7" id="KW-0560">Oxidoreductase</keyword>
<evidence type="ECO:0000256" key="6">
    <source>
        <dbReference type="ARBA" id="ARBA00022946"/>
    </source>
</evidence>
<feature type="domain" description="Enoyl reductase (ER)" evidence="13">
    <location>
        <begin position="24"/>
        <end position="364"/>
    </location>
</feature>
<evidence type="ECO:0000256" key="5">
    <source>
        <dbReference type="ARBA" id="ARBA00022857"/>
    </source>
</evidence>
<gene>
    <name evidence="14" type="ORF">PG999_013698</name>
</gene>
<dbReference type="GO" id="GO:0141148">
    <property type="term" value="F:enoyl-[acyl-carrier-protein] reductase (NADPH) activity"/>
    <property type="evidence" value="ECO:0007669"/>
    <property type="project" value="UniProtKB-EC"/>
</dbReference>
<dbReference type="PANTHER" id="PTHR43981:SF2">
    <property type="entry name" value="ENOYL-[ACYL-CARRIER-PROTEIN] REDUCTASE, MITOCHONDRIAL"/>
    <property type="match status" value="1"/>
</dbReference>
<dbReference type="InterPro" id="IPR051034">
    <property type="entry name" value="Mito_Enoyl-ACP_Reductase"/>
</dbReference>
<keyword evidence="15" id="KW-1185">Reference proteome</keyword>
<dbReference type="InterPro" id="IPR020843">
    <property type="entry name" value="ER"/>
</dbReference>
<reference evidence="14 15" key="1">
    <citation type="submission" date="2023-01" db="EMBL/GenBank/DDBJ databases">
        <title>Analysis of 21 Apiospora genomes using comparative genomics revels a genus with tremendous synthesis potential of carbohydrate active enzymes and secondary metabolites.</title>
        <authorList>
            <person name="Sorensen T."/>
        </authorList>
    </citation>
    <scope>NUCLEOTIDE SEQUENCE [LARGE SCALE GENOMIC DNA]</scope>
    <source>
        <strain evidence="14 15">CBS 117206</strain>
    </source>
</reference>
<evidence type="ECO:0000256" key="12">
    <source>
        <dbReference type="ARBA" id="ARBA00048843"/>
    </source>
</evidence>
<evidence type="ECO:0000256" key="2">
    <source>
        <dbReference type="ARBA" id="ARBA00010371"/>
    </source>
</evidence>
<dbReference type="Pfam" id="PF08240">
    <property type="entry name" value="ADH_N"/>
    <property type="match status" value="1"/>
</dbReference>
<dbReference type="Gene3D" id="3.40.50.720">
    <property type="entry name" value="NAD(P)-binding Rossmann-like Domain"/>
    <property type="match status" value="1"/>
</dbReference>
<protein>
    <recommendedName>
        <fullName evidence="11">enoyl-[acyl-carrier-protein] reductase</fullName>
        <ecNumber evidence="11">1.3.1.104</ecNumber>
    </recommendedName>
</protein>
<evidence type="ECO:0000256" key="9">
    <source>
        <dbReference type="ARBA" id="ARBA00023128"/>
    </source>
</evidence>
<dbReference type="SMART" id="SM00829">
    <property type="entry name" value="PKS_ER"/>
    <property type="match status" value="1"/>
</dbReference>
<keyword evidence="5" id="KW-0521">NADP</keyword>
<dbReference type="InterPro" id="IPR011032">
    <property type="entry name" value="GroES-like_sf"/>
</dbReference>
<dbReference type="InterPro" id="IPR013154">
    <property type="entry name" value="ADH-like_N"/>
</dbReference>
<dbReference type="EC" id="1.3.1.104" evidence="11"/>
<comment type="similarity">
    <text evidence="2">Belongs to the zinc-containing alcohol dehydrogenase family. Quinone oxidoreductase subfamily.</text>
</comment>
<dbReference type="Pfam" id="PF00107">
    <property type="entry name" value="ADH_zinc_N"/>
    <property type="match status" value="1"/>
</dbReference>
<dbReference type="Proteomes" id="UP001392437">
    <property type="component" value="Unassembled WGS sequence"/>
</dbReference>
<dbReference type="SUPFAM" id="SSF50129">
    <property type="entry name" value="GroES-like"/>
    <property type="match status" value="1"/>
</dbReference>
<evidence type="ECO:0000259" key="13">
    <source>
        <dbReference type="SMART" id="SM00829"/>
    </source>
</evidence>
<evidence type="ECO:0000313" key="15">
    <source>
        <dbReference type="Proteomes" id="UP001392437"/>
    </source>
</evidence>
<sequence length="367" mass="38847">MSHTLVQDPAISAAGLRLVAHDPATLDVSHTKATAGGSDGDDRDDQVHVRFLASPINRVDMMLLAGRYPIKPKYTQDGQPIPGFDGCGVVVQCSSPSSNLKPGDLVIPRGLGLGTWRREAVVPSSALVKLPSGIPPLGGALLRSGALIAWLLLEAVRPLERGDCVIMSAGTSSVAHFLVQLARRRGIDVVLVVRDRDVAELDKTRNRLLGLGAAAVLSETELASGKSASAPLLSKHPPVLALDCVYGRVGQLLLDCLAPKGTFSLVGLLAGPQASINVTTQHLFTKQLAIKPFRGSEILNSMGEAKADELIGHVAGLLAQGSLIIPHLTVVSWERNIETGIEDRLINAVEKAKKDNIGTGKIVWVFE</sequence>
<dbReference type="AlphaFoldDB" id="A0AAW0Q550"/>
<comment type="catalytic activity">
    <reaction evidence="12">
        <text>a 2,3-saturated acyl-[ACP] + NADP(+) = a (2E)-enoyl-[ACP] + NADPH + H(+)</text>
        <dbReference type="Rhea" id="RHEA:22564"/>
        <dbReference type="Rhea" id="RHEA-COMP:9925"/>
        <dbReference type="Rhea" id="RHEA-COMP:9926"/>
        <dbReference type="ChEBI" id="CHEBI:15378"/>
        <dbReference type="ChEBI" id="CHEBI:57783"/>
        <dbReference type="ChEBI" id="CHEBI:58349"/>
        <dbReference type="ChEBI" id="CHEBI:78784"/>
        <dbReference type="ChEBI" id="CHEBI:78785"/>
        <dbReference type="EC" id="1.3.1.104"/>
    </reaction>
</comment>
<evidence type="ECO:0000256" key="10">
    <source>
        <dbReference type="ARBA" id="ARBA00023160"/>
    </source>
</evidence>
<dbReference type="SUPFAM" id="SSF51735">
    <property type="entry name" value="NAD(P)-binding Rossmann-fold domains"/>
    <property type="match status" value="1"/>
</dbReference>
<evidence type="ECO:0000256" key="3">
    <source>
        <dbReference type="ARBA" id="ARBA00022516"/>
    </source>
</evidence>
<keyword evidence="9" id="KW-0496">Mitochondrion</keyword>
<dbReference type="InterPro" id="IPR036291">
    <property type="entry name" value="NAD(P)-bd_dom_sf"/>
</dbReference>
<comment type="caution">
    <text evidence="14">The sequence shown here is derived from an EMBL/GenBank/DDBJ whole genome shotgun (WGS) entry which is preliminary data.</text>
</comment>
<evidence type="ECO:0000256" key="7">
    <source>
        <dbReference type="ARBA" id="ARBA00023002"/>
    </source>
</evidence>
<evidence type="ECO:0000256" key="8">
    <source>
        <dbReference type="ARBA" id="ARBA00023098"/>
    </source>
</evidence>
<comment type="subcellular location">
    <subcellularLocation>
        <location evidence="1">Mitochondrion</location>
    </subcellularLocation>
</comment>
<keyword evidence="6" id="KW-0809">Transit peptide</keyword>
<dbReference type="CDD" id="cd08290">
    <property type="entry name" value="ETR"/>
    <property type="match status" value="1"/>
</dbReference>
<accession>A0AAW0Q550</accession>
<name>A0AAW0Q550_9PEZI</name>
<keyword evidence="10" id="KW-0275">Fatty acid biosynthesis</keyword>
<evidence type="ECO:0000256" key="11">
    <source>
        <dbReference type="ARBA" id="ARBA00038963"/>
    </source>
</evidence>
<keyword evidence="3" id="KW-0444">Lipid biosynthesis</keyword>
<evidence type="ECO:0000256" key="4">
    <source>
        <dbReference type="ARBA" id="ARBA00022832"/>
    </source>
</evidence>
<evidence type="ECO:0000313" key="14">
    <source>
        <dbReference type="EMBL" id="KAK8095676.1"/>
    </source>
</evidence>
<dbReference type="Gene3D" id="3.90.180.10">
    <property type="entry name" value="Medium-chain alcohol dehydrogenases, catalytic domain"/>
    <property type="match status" value="1"/>
</dbReference>